<dbReference type="HAMAP" id="MF_00227">
    <property type="entry name" value="RNase_P"/>
    <property type="match status" value="1"/>
</dbReference>
<dbReference type="InterPro" id="IPR020568">
    <property type="entry name" value="Ribosomal_Su5_D2-typ_SF"/>
</dbReference>
<dbReference type="GO" id="GO:0000049">
    <property type="term" value="F:tRNA binding"/>
    <property type="evidence" value="ECO:0007669"/>
    <property type="project" value="UniProtKB-UniRule"/>
</dbReference>
<comment type="catalytic activity">
    <reaction evidence="7">
        <text>Endonucleolytic cleavage of RNA, removing 5'-extranucleotides from tRNA precursor.</text>
        <dbReference type="EC" id="3.1.26.5"/>
    </reaction>
</comment>
<dbReference type="PANTHER" id="PTHR33992:SF1">
    <property type="entry name" value="RIBONUCLEASE P PROTEIN COMPONENT"/>
    <property type="match status" value="1"/>
</dbReference>
<comment type="similarity">
    <text evidence="7">Belongs to the RnpA family.</text>
</comment>
<keyword evidence="4 7" id="KW-0255">Endonuclease</keyword>
<evidence type="ECO:0000256" key="5">
    <source>
        <dbReference type="ARBA" id="ARBA00022801"/>
    </source>
</evidence>
<name>A0A926DBL4_9FIRM</name>
<comment type="function">
    <text evidence="1 7">RNaseP catalyzes the removal of the 5'-leader sequence from pre-tRNA to produce the mature 5'-terminus. It can also cleave other RNA substrates such as 4.5S RNA. The protein component plays an auxiliary but essential role in vivo by binding to the 5'-leader sequence and broadening the substrate specificity of the ribozyme.</text>
</comment>
<gene>
    <name evidence="7 9" type="primary">rnpA</name>
    <name evidence="9" type="ORF">IAG03_08210</name>
</gene>
<evidence type="ECO:0000313" key="9">
    <source>
        <dbReference type="EMBL" id="MBC8533985.1"/>
    </source>
</evidence>
<protein>
    <recommendedName>
        <fullName evidence="7 8">Ribonuclease P protein component</fullName>
        <shortName evidence="7">RNase P protein</shortName>
        <shortName evidence="7">RNaseP protein</shortName>
        <ecNumber evidence="7 8">3.1.26.5</ecNumber>
    </recommendedName>
    <alternativeName>
        <fullName evidence="7">Protein C5</fullName>
    </alternativeName>
</protein>
<keyword evidence="2 7" id="KW-0819">tRNA processing</keyword>
<keyword evidence="5 7" id="KW-0378">Hydrolase</keyword>
<evidence type="ECO:0000256" key="4">
    <source>
        <dbReference type="ARBA" id="ARBA00022759"/>
    </source>
</evidence>
<keyword evidence="3 7" id="KW-0540">Nuclease</keyword>
<evidence type="ECO:0000256" key="1">
    <source>
        <dbReference type="ARBA" id="ARBA00002663"/>
    </source>
</evidence>
<keyword evidence="6 7" id="KW-0694">RNA-binding</keyword>
<dbReference type="InterPro" id="IPR000100">
    <property type="entry name" value="RNase_P"/>
</dbReference>
<dbReference type="InterPro" id="IPR020539">
    <property type="entry name" value="RNase_P_CS"/>
</dbReference>
<evidence type="ECO:0000256" key="8">
    <source>
        <dbReference type="NCBIfam" id="TIGR00188"/>
    </source>
</evidence>
<dbReference type="GO" id="GO:0004526">
    <property type="term" value="F:ribonuclease P activity"/>
    <property type="evidence" value="ECO:0007669"/>
    <property type="project" value="UniProtKB-UniRule"/>
</dbReference>
<comment type="caution">
    <text evidence="9">The sequence shown here is derived from an EMBL/GenBank/DDBJ whole genome shotgun (WGS) entry which is preliminary data.</text>
</comment>
<dbReference type="EC" id="3.1.26.5" evidence="7 8"/>
<dbReference type="Proteomes" id="UP000651482">
    <property type="component" value="Unassembled WGS sequence"/>
</dbReference>
<dbReference type="GO" id="GO:0042781">
    <property type="term" value="F:3'-tRNA processing endoribonuclease activity"/>
    <property type="evidence" value="ECO:0007669"/>
    <property type="project" value="TreeGrafter"/>
</dbReference>
<comment type="subunit">
    <text evidence="7">Consists of a catalytic RNA component (M1 or rnpB) and a protein subunit.</text>
</comment>
<dbReference type="AlphaFoldDB" id="A0A926DBL4"/>
<dbReference type="GO" id="GO:0001682">
    <property type="term" value="P:tRNA 5'-leader removal"/>
    <property type="evidence" value="ECO:0007669"/>
    <property type="project" value="UniProtKB-UniRule"/>
</dbReference>
<accession>A0A926DBL4</accession>
<dbReference type="PANTHER" id="PTHR33992">
    <property type="entry name" value="RIBONUCLEASE P PROTEIN COMPONENT"/>
    <property type="match status" value="1"/>
</dbReference>
<reference evidence="9" key="1">
    <citation type="submission" date="2020-08" db="EMBL/GenBank/DDBJ databases">
        <title>Genome public.</title>
        <authorList>
            <person name="Liu C."/>
            <person name="Sun Q."/>
        </authorList>
    </citation>
    <scope>NUCLEOTIDE SEQUENCE</scope>
    <source>
        <strain evidence="9">NSJ-40</strain>
    </source>
</reference>
<organism evidence="9 10">
    <name type="scientific">Yeguia hominis</name>
    <dbReference type="NCBI Taxonomy" id="2763662"/>
    <lineage>
        <taxon>Bacteria</taxon>
        <taxon>Bacillati</taxon>
        <taxon>Bacillota</taxon>
        <taxon>Clostridia</taxon>
        <taxon>Eubacteriales</taxon>
        <taxon>Yeguiaceae</taxon>
        <taxon>Yeguia</taxon>
    </lineage>
</organism>
<dbReference type="Gene3D" id="3.30.230.10">
    <property type="match status" value="1"/>
</dbReference>
<evidence type="ECO:0000313" key="10">
    <source>
        <dbReference type="Proteomes" id="UP000651482"/>
    </source>
</evidence>
<dbReference type="NCBIfam" id="TIGR00188">
    <property type="entry name" value="rnpA"/>
    <property type="match status" value="1"/>
</dbReference>
<dbReference type="SUPFAM" id="SSF54211">
    <property type="entry name" value="Ribosomal protein S5 domain 2-like"/>
    <property type="match status" value="1"/>
</dbReference>
<dbReference type="InterPro" id="IPR014721">
    <property type="entry name" value="Ribsml_uS5_D2-typ_fold_subgr"/>
</dbReference>
<evidence type="ECO:0000256" key="3">
    <source>
        <dbReference type="ARBA" id="ARBA00022722"/>
    </source>
</evidence>
<proteinExistence type="inferred from homology"/>
<evidence type="ECO:0000256" key="6">
    <source>
        <dbReference type="ARBA" id="ARBA00022884"/>
    </source>
</evidence>
<evidence type="ECO:0000256" key="2">
    <source>
        <dbReference type="ARBA" id="ARBA00022694"/>
    </source>
</evidence>
<keyword evidence="10" id="KW-1185">Reference proteome</keyword>
<evidence type="ECO:0000256" key="7">
    <source>
        <dbReference type="HAMAP-Rule" id="MF_00227"/>
    </source>
</evidence>
<dbReference type="RefSeq" id="WP_249319637.1">
    <property type="nucleotide sequence ID" value="NZ_JACRSN010000011.1"/>
</dbReference>
<dbReference type="EMBL" id="JACRSN010000011">
    <property type="protein sequence ID" value="MBC8533985.1"/>
    <property type="molecule type" value="Genomic_DNA"/>
</dbReference>
<dbReference type="Pfam" id="PF00825">
    <property type="entry name" value="Ribonuclease_P"/>
    <property type="match status" value="1"/>
</dbReference>
<dbReference type="GO" id="GO:0030677">
    <property type="term" value="C:ribonuclease P complex"/>
    <property type="evidence" value="ECO:0007669"/>
    <property type="project" value="TreeGrafter"/>
</dbReference>
<sequence>MKLYHSICENRDFRRLYTRGKSVVGRTLVTYAGRNREGCVRIGITTGKKVGNAVLRNRSRRIIREAFRTLAPRIKKGTDLIFVARTKTAYIKSTELLPEMEKQLRKIGVINFEKEG</sequence>
<dbReference type="PROSITE" id="PS00648">
    <property type="entry name" value="RIBONUCLEASE_P"/>
    <property type="match status" value="1"/>
</dbReference>